<dbReference type="RefSeq" id="XP_007714534.1">
    <property type="nucleotide sequence ID" value="XM_007716344.1"/>
</dbReference>
<sequence length="290" mass="33149">MSAPLVDLPSQPERARVKHSGTIAAEATGFQSAMQEGLQKPSLSKTSDRPRDPIFAYFEKETEKRHDASFVFLLWGSENSESFKTWAVDVPVPDDAYEDEIFEALRKKYYKELGFSGILNVFQRFKRLKPVTFRFICRDSKRFLAFVEPVDLDSLHKRYSEKLEEAWKSAKLITFFDMPDDPPDCCSRDSSGEYNHGNPDCPTNRYLEDPDYTTFHEFGYQNRYLELTGLYVETAWCPVKSGTAFLSILLPSIVIGGRFFWGSWEVAFGAGSFIIALPMLALAVLNRYDA</sequence>
<dbReference type="OrthoDB" id="3776986at2759"/>
<dbReference type="HOGENOM" id="CLU_959719_0_0_1"/>
<keyword evidence="4" id="KW-1185">Reference proteome</keyword>
<evidence type="ECO:0000256" key="2">
    <source>
        <dbReference type="SAM" id="Phobius"/>
    </source>
</evidence>
<dbReference type="EMBL" id="KI964672">
    <property type="protein sequence ID" value="EUC31186.1"/>
    <property type="molecule type" value="Genomic_DNA"/>
</dbReference>
<feature type="transmembrane region" description="Helical" evidence="2">
    <location>
        <begin position="267"/>
        <end position="285"/>
    </location>
</feature>
<dbReference type="KEGG" id="bze:COCCADRAFT_38702"/>
<feature type="region of interest" description="Disordered" evidence="1">
    <location>
        <begin position="1"/>
        <end position="21"/>
    </location>
</feature>
<organism evidence="3 4">
    <name type="scientific">Cochliobolus carbonum (strain 26-R-13)</name>
    <name type="common">Maize leaf spot fungus</name>
    <name type="synonym">Bipolaris zeicola</name>
    <dbReference type="NCBI Taxonomy" id="930089"/>
    <lineage>
        <taxon>Eukaryota</taxon>
        <taxon>Fungi</taxon>
        <taxon>Dikarya</taxon>
        <taxon>Ascomycota</taxon>
        <taxon>Pezizomycotina</taxon>
        <taxon>Dothideomycetes</taxon>
        <taxon>Pleosporomycetidae</taxon>
        <taxon>Pleosporales</taxon>
        <taxon>Pleosporineae</taxon>
        <taxon>Pleosporaceae</taxon>
        <taxon>Bipolaris</taxon>
    </lineage>
</organism>
<accession>W6YIS4</accession>
<keyword evidence="2" id="KW-0472">Membrane</keyword>
<gene>
    <name evidence="3" type="ORF">COCCADRAFT_38702</name>
</gene>
<proteinExistence type="predicted"/>
<reference evidence="3 4" key="1">
    <citation type="journal article" date="2013" name="PLoS Genet.">
        <title>Comparative genome structure, secondary metabolite, and effector coding capacity across Cochliobolus pathogens.</title>
        <authorList>
            <person name="Condon B.J."/>
            <person name="Leng Y."/>
            <person name="Wu D."/>
            <person name="Bushley K.E."/>
            <person name="Ohm R.A."/>
            <person name="Otillar R."/>
            <person name="Martin J."/>
            <person name="Schackwitz W."/>
            <person name="Grimwood J."/>
            <person name="MohdZainudin N."/>
            <person name="Xue C."/>
            <person name="Wang R."/>
            <person name="Manning V.A."/>
            <person name="Dhillon B."/>
            <person name="Tu Z.J."/>
            <person name="Steffenson B.J."/>
            <person name="Salamov A."/>
            <person name="Sun H."/>
            <person name="Lowry S."/>
            <person name="LaButti K."/>
            <person name="Han J."/>
            <person name="Copeland A."/>
            <person name="Lindquist E."/>
            <person name="Barry K."/>
            <person name="Schmutz J."/>
            <person name="Baker S.E."/>
            <person name="Ciuffetti L.M."/>
            <person name="Grigoriev I.V."/>
            <person name="Zhong S."/>
            <person name="Turgeon B.G."/>
        </authorList>
    </citation>
    <scope>NUCLEOTIDE SEQUENCE [LARGE SCALE GENOMIC DNA]</scope>
    <source>
        <strain evidence="3 4">26-R-13</strain>
    </source>
</reference>
<keyword evidence="2" id="KW-0812">Transmembrane</keyword>
<dbReference type="GeneID" id="19148821"/>
<name>W6YIS4_COCC2</name>
<evidence type="ECO:0000313" key="4">
    <source>
        <dbReference type="Proteomes" id="UP000053841"/>
    </source>
</evidence>
<protein>
    <submittedName>
        <fullName evidence="3">Uncharacterized protein</fullName>
    </submittedName>
</protein>
<dbReference type="Proteomes" id="UP000053841">
    <property type="component" value="Unassembled WGS sequence"/>
</dbReference>
<evidence type="ECO:0000256" key="1">
    <source>
        <dbReference type="SAM" id="MobiDB-lite"/>
    </source>
</evidence>
<evidence type="ECO:0000313" key="3">
    <source>
        <dbReference type="EMBL" id="EUC31186.1"/>
    </source>
</evidence>
<keyword evidence="2" id="KW-1133">Transmembrane helix</keyword>
<dbReference type="eggNOG" id="ENOG502SQI1">
    <property type="taxonomic scope" value="Eukaryota"/>
</dbReference>
<dbReference type="AlphaFoldDB" id="W6YIS4"/>